<evidence type="ECO:0000259" key="2">
    <source>
        <dbReference type="PROSITE" id="PS51084"/>
    </source>
</evidence>
<dbReference type="InterPro" id="IPR011146">
    <property type="entry name" value="HIT-like"/>
</dbReference>
<dbReference type="Gene3D" id="3.30.428.10">
    <property type="entry name" value="HIT-like"/>
    <property type="match status" value="1"/>
</dbReference>
<name>A0A317XBX5_9EURO</name>
<dbReference type="PRINTS" id="PR00332">
    <property type="entry name" value="HISTRIAD"/>
</dbReference>
<feature type="domain" description="HIT" evidence="2">
    <location>
        <begin position="103"/>
        <end position="207"/>
    </location>
</feature>
<proteinExistence type="predicted"/>
<dbReference type="STRING" id="1450535.A0A317XBX5"/>
<accession>A0A317XBX5</accession>
<gene>
    <name evidence="3" type="ORF">BO94DRAFT_562285</name>
</gene>
<dbReference type="InterPro" id="IPR036265">
    <property type="entry name" value="HIT-like_sf"/>
</dbReference>
<dbReference type="RefSeq" id="XP_025472372.1">
    <property type="nucleotide sequence ID" value="XM_025614279.1"/>
</dbReference>
<evidence type="ECO:0000313" key="4">
    <source>
        <dbReference type="Proteomes" id="UP000246702"/>
    </source>
</evidence>
<sequence>MADQPTTSIYHDDHLTITLSTQPTTPGHTLAHLTNTTKTPLFSLPKPTYIQTLLKLRTISTTLNKYHRLTSIRNTILTASNLPSTDPATYDYTFHGPAGDTNLFARIIRGELPQWRIWEDEHHVAFLTPFPNTPGFTVLVPRAHLSSDIFALEEGAFERLMRAAYCVGRVLVQAFGLETCGMVFEGFEIDYAHVKLIPVRGDGDGDSGEREVFHETYPGYVSSLPGPSVEDRGELVRMAGEIRRLIAEE</sequence>
<reference evidence="3 4" key="1">
    <citation type="submission" date="2016-12" db="EMBL/GenBank/DDBJ databases">
        <title>The genomes of Aspergillus section Nigri reveals drivers in fungal speciation.</title>
        <authorList>
            <consortium name="DOE Joint Genome Institute"/>
            <person name="Vesth T.C."/>
            <person name="Nybo J."/>
            <person name="Theobald S."/>
            <person name="Brandl J."/>
            <person name="Frisvad J.C."/>
            <person name="Nielsen K.F."/>
            <person name="Lyhne E.K."/>
            <person name="Kogle M.E."/>
            <person name="Kuo A."/>
            <person name="Riley R."/>
            <person name="Clum A."/>
            <person name="Nolan M."/>
            <person name="Lipzen A."/>
            <person name="Salamov A."/>
            <person name="Henrissat B."/>
            <person name="Wiebenga A."/>
            <person name="De Vries R.P."/>
            <person name="Grigoriev I.V."/>
            <person name="Mortensen U.H."/>
            <person name="Andersen M.R."/>
            <person name="Baker S.E."/>
        </authorList>
    </citation>
    <scope>NUCLEOTIDE SEQUENCE [LARGE SCALE GENOMIC DNA]</scope>
    <source>
        <strain evidence="3 4">CBS 115572</strain>
    </source>
</reference>
<protein>
    <submittedName>
        <fullName evidence="3">HIT-like protein</fullName>
    </submittedName>
</protein>
<evidence type="ECO:0000256" key="1">
    <source>
        <dbReference type="PROSITE-ProRule" id="PRU00464"/>
    </source>
</evidence>
<organism evidence="3 4">
    <name type="scientific">Aspergillus sclerotioniger CBS 115572</name>
    <dbReference type="NCBI Taxonomy" id="1450535"/>
    <lineage>
        <taxon>Eukaryota</taxon>
        <taxon>Fungi</taxon>
        <taxon>Dikarya</taxon>
        <taxon>Ascomycota</taxon>
        <taxon>Pezizomycotina</taxon>
        <taxon>Eurotiomycetes</taxon>
        <taxon>Eurotiomycetidae</taxon>
        <taxon>Eurotiales</taxon>
        <taxon>Aspergillaceae</taxon>
        <taxon>Aspergillus</taxon>
        <taxon>Aspergillus subgen. Circumdati</taxon>
    </lineage>
</organism>
<dbReference type="SUPFAM" id="SSF54197">
    <property type="entry name" value="HIT-like"/>
    <property type="match status" value="1"/>
</dbReference>
<dbReference type="PANTHER" id="PTHR46648">
    <property type="entry name" value="HIT FAMILY PROTEIN 1"/>
    <property type="match status" value="1"/>
</dbReference>
<dbReference type="InterPro" id="IPR001310">
    <property type="entry name" value="Histidine_triad_HIT"/>
</dbReference>
<dbReference type="PROSITE" id="PS51084">
    <property type="entry name" value="HIT_2"/>
    <property type="match status" value="1"/>
</dbReference>
<keyword evidence="4" id="KW-1185">Reference proteome</keyword>
<evidence type="ECO:0000313" key="3">
    <source>
        <dbReference type="EMBL" id="PWY95611.1"/>
    </source>
</evidence>
<dbReference type="GO" id="GO:0003824">
    <property type="term" value="F:catalytic activity"/>
    <property type="evidence" value="ECO:0007669"/>
    <property type="project" value="InterPro"/>
</dbReference>
<dbReference type="AlphaFoldDB" id="A0A317XBX5"/>
<comment type="caution">
    <text evidence="3">The sequence shown here is derived from an EMBL/GenBank/DDBJ whole genome shotgun (WGS) entry which is preliminary data.</text>
</comment>
<dbReference type="PANTHER" id="PTHR46648:SF1">
    <property type="entry name" value="ADENOSINE 5'-MONOPHOSPHORAMIDASE HNT1"/>
    <property type="match status" value="1"/>
</dbReference>
<dbReference type="Pfam" id="PF01230">
    <property type="entry name" value="HIT"/>
    <property type="match status" value="1"/>
</dbReference>
<dbReference type="GeneID" id="37116422"/>
<comment type="caution">
    <text evidence="1">Lacks conserved residue(s) required for the propagation of feature annotation.</text>
</comment>
<dbReference type="Proteomes" id="UP000246702">
    <property type="component" value="Unassembled WGS sequence"/>
</dbReference>
<dbReference type="OrthoDB" id="2262349at2759"/>
<dbReference type="EMBL" id="MSFK01000002">
    <property type="protein sequence ID" value="PWY95611.1"/>
    <property type="molecule type" value="Genomic_DNA"/>
</dbReference>